<sequence length="136" mass="15333">MTNKSGQLMFFLKFQGLDEADLITAKEAYVMCPQLILEFYKEKLTWHDGGDATPPNKPRKRSTKSEKSDVNENGVAAGKVPEKILGATDSSGQLKFLIKWRGVEEGDLIVANAAHIMCPQLLLKWYEERISWTDSK</sequence>
<evidence type="ECO:0000313" key="5">
    <source>
        <dbReference type="EMBL" id="KAF0731842.1"/>
    </source>
</evidence>
<dbReference type="GO" id="GO:0005694">
    <property type="term" value="C:chromosome"/>
    <property type="evidence" value="ECO:0007669"/>
    <property type="project" value="UniProtKB-ARBA"/>
</dbReference>
<evidence type="ECO:0000256" key="2">
    <source>
        <dbReference type="ARBA" id="ARBA00023242"/>
    </source>
</evidence>
<keyword evidence="2" id="KW-0539">Nucleus</keyword>
<accession>A0A6G0WWD4</accession>
<name>A0A6G0WWD4_APHCR</name>
<dbReference type="PROSITE" id="PS50013">
    <property type="entry name" value="CHROMO_2"/>
    <property type="match status" value="2"/>
</dbReference>
<feature type="region of interest" description="Disordered" evidence="3">
    <location>
        <begin position="46"/>
        <end position="75"/>
    </location>
</feature>
<dbReference type="AlphaFoldDB" id="A0A6G0WWD4"/>
<evidence type="ECO:0000256" key="3">
    <source>
        <dbReference type="SAM" id="MobiDB-lite"/>
    </source>
</evidence>
<dbReference type="InterPro" id="IPR008251">
    <property type="entry name" value="Chromo_shadow_dom"/>
</dbReference>
<dbReference type="InterPro" id="IPR051219">
    <property type="entry name" value="Heterochromatin_chromo-domain"/>
</dbReference>
<gene>
    <name evidence="5" type="ORF">FWK35_00034703</name>
</gene>
<proteinExistence type="predicted"/>
<dbReference type="OrthoDB" id="273092at2759"/>
<evidence type="ECO:0000256" key="1">
    <source>
        <dbReference type="ARBA" id="ARBA00004123"/>
    </source>
</evidence>
<dbReference type="Proteomes" id="UP000478052">
    <property type="component" value="Unassembled WGS sequence"/>
</dbReference>
<organism evidence="5 6">
    <name type="scientific">Aphis craccivora</name>
    <name type="common">Cowpea aphid</name>
    <dbReference type="NCBI Taxonomy" id="307492"/>
    <lineage>
        <taxon>Eukaryota</taxon>
        <taxon>Metazoa</taxon>
        <taxon>Ecdysozoa</taxon>
        <taxon>Arthropoda</taxon>
        <taxon>Hexapoda</taxon>
        <taxon>Insecta</taxon>
        <taxon>Pterygota</taxon>
        <taxon>Neoptera</taxon>
        <taxon>Paraneoptera</taxon>
        <taxon>Hemiptera</taxon>
        <taxon>Sternorrhyncha</taxon>
        <taxon>Aphidomorpha</taxon>
        <taxon>Aphidoidea</taxon>
        <taxon>Aphididae</taxon>
        <taxon>Aphidini</taxon>
        <taxon>Aphis</taxon>
        <taxon>Aphis</taxon>
    </lineage>
</organism>
<dbReference type="Pfam" id="PF01393">
    <property type="entry name" value="Chromo_shadow"/>
    <property type="match status" value="2"/>
</dbReference>
<evidence type="ECO:0000313" key="6">
    <source>
        <dbReference type="Proteomes" id="UP000478052"/>
    </source>
</evidence>
<dbReference type="InterPro" id="IPR016197">
    <property type="entry name" value="Chromo-like_dom_sf"/>
</dbReference>
<dbReference type="EMBL" id="VUJU01008365">
    <property type="protein sequence ID" value="KAF0731842.1"/>
    <property type="molecule type" value="Genomic_DNA"/>
</dbReference>
<dbReference type="InterPro" id="IPR000953">
    <property type="entry name" value="Chromo/chromo_shadow_dom"/>
</dbReference>
<dbReference type="SMART" id="SM00300">
    <property type="entry name" value="ChSh"/>
    <property type="match status" value="2"/>
</dbReference>
<reference evidence="5 6" key="1">
    <citation type="submission" date="2019-08" db="EMBL/GenBank/DDBJ databases">
        <title>Whole genome of Aphis craccivora.</title>
        <authorList>
            <person name="Voronova N.V."/>
            <person name="Shulinski R.S."/>
            <person name="Bandarenka Y.V."/>
            <person name="Zhorov D.G."/>
            <person name="Warner D."/>
        </authorList>
    </citation>
    <scope>NUCLEOTIDE SEQUENCE [LARGE SCALE GENOMIC DNA]</scope>
    <source>
        <strain evidence="5">180601</strain>
        <tissue evidence="5">Whole Body</tissue>
    </source>
</reference>
<comment type="caution">
    <text evidence="5">The sequence shown here is derived from an EMBL/GenBank/DDBJ whole genome shotgun (WGS) entry which is preliminary data.</text>
</comment>
<dbReference type="Gene3D" id="2.40.50.40">
    <property type="match status" value="2"/>
</dbReference>
<dbReference type="PANTHER" id="PTHR22812">
    <property type="entry name" value="CHROMOBOX PROTEIN"/>
    <property type="match status" value="1"/>
</dbReference>
<dbReference type="CDD" id="cd00034">
    <property type="entry name" value="CSD"/>
    <property type="match status" value="2"/>
</dbReference>
<dbReference type="SUPFAM" id="SSF54160">
    <property type="entry name" value="Chromo domain-like"/>
    <property type="match status" value="2"/>
</dbReference>
<comment type="subcellular location">
    <subcellularLocation>
        <location evidence="1">Nucleus</location>
    </subcellularLocation>
</comment>
<evidence type="ECO:0000259" key="4">
    <source>
        <dbReference type="PROSITE" id="PS50013"/>
    </source>
</evidence>
<protein>
    <submittedName>
        <fullName evidence="5">Chromobox protein 1-like</fullName>
    </submittedName>
</protein>
<feature type="domain" description="Chromo" evidence="4">
    <location>
        <begin position="79"/>
        <end position="136"/>
    </location>
</feature>
<keyword evidence="6" id="KW-1185">Reference proteome</keyword>
<feature type="domain" description="Chromo" evidence="4">
    <location>
        <begin position="1"/>
        <end position="51"/>
    </location>
</feature>
<dbReference type="GO" id="GO:0005634">
    <property type="term" value="C:nucleus"/>
    <property type="evidence" value="ECO:0007669"/>
    <property type="project" value="UniProtKB-SubCell"/>
</dbReference>